<keyword evidence="2" id="KW-1185">Reference proteome</keyword>
<gene>
    <name evidence="1" type="ORF">HO133_002870</name>
</gene>
<protein>
    <submittedName>
        <fullName evidence="1">Uncharacterized protein</fullName>
    </submittedName>
</protein>
<evidence type="ECO:0000313" key="2">
    <source>
        <dbReference type="Proteomes" id="UP000593566"/>
    </source>
</evidence>
<organism evidence="1 2">
    <name type="scientific">Letharia lupina</name>
    <dbReference type="NCBI Taxonomy" id="560253"/>
    <lineage>
        <taxon>Eukaryota</taxon>
        <taxon>Fungi</taxon>
        <taxon>Dikarya</taxon>
        <taxon>Ascomycota</taxon>
        <taxon>Pezizomycotina</taxon>
        <taxon>Lecanoromycetes</taxon>
        <taxon>OSLEUM clade</taxon>
        <taxon>Lecanoromycetidae</taxon>
        <taxon>Lecanorales</taxon>
        <taxon>Lecanorineae</taxon>
        <taxon>Parmeliaceae</taxon>
        <taxon>Letharia</taxon>
    </lineage>
</organism>
<accession>A0A8H6CBE8</accession>
<dbReference type="GeneID" id="59331282"/>
<dbReference type="Proteomes" id="UP000593566">
    <property type="component" value="Unassembled WGS sequence"/>
</dbReference>
<dbReference type="RefSeq" id="XP_037149873.1">
    <property type="nucleotide sequence ID" value="XM_037293795.1"/>
</dbReference>
<name>A0A8H6CBE8_9LECA</name>
<dbReference type="AlphaFoldDB" id="A0A8H6CBE8"/>
<dbReference type="EMBL" id="JACCJB010000016">
    <property type="protein sequence ID" value="KAF6220438.1"/>
    <property type="molecule type" value="Genomic_DNA"/>
</dbReference>
<evidence type="ECO:0000313" key="1">
    <source>
        <dbReference type="EMBL" id="KAF6220438.1"/>
    </source>
</evidence>
<reference evidence="1 2" key="1">
    <citation type="journal article" date="2020" name="Genomics">
        <title>Complete, high-quality genomes from long-read metagenomic sequencing of two wolf lichen thalli reveals enigmatic genome architecture.</title>
        <authorList>
            <person name="McKenzie S.K."/>
            <person name="Walston R.F."/>
            <person name="Allen J.L."/>
        </authorList>
    </citation>
    <scope>NUCLEOTIDE SEQUENCE [LARGE SCALE GENOMIC DNA]</scope>
    <source>
        <strain evidence="1">WasteWater1</strain>
    </source>
</reference>
<proteinExistence type="predicted"/>
<sequence length="258" mass="29244">MPGLIRFPTHTVPTASTTDLAPELISQVFRSIEDFPSAKNLSKTSHKFQAVWQQDIDQVSYAIIQQSIECTHQVYEYLSASIEVRETILRGDKRDTAIARTRAIIDRVSNADEALSIFVKFVSGQSSAEAAITPTTRRDFIKAYHRIWTLATLVPRSTPYKMIMSMDALELVQLEEVLNWTMMSTNDFDRAELGYSYNFRDFFTPADYSEAAFYTWNHVHARVLNVIGKFTLLIDGAIFQALSGEKGPESCNALMYDT</sequence>
<comment type="caution">
    <text evidence="1">The sequence shown here is derived from an EMBL/GenBank/DDBJ whole genome shotgun (WGS) entry which is preliminary data.</text>
</comment>